<dbReference type="KEGG" id="gbn:GEOBRER4_32340"/>
<protein>
    <recommendedName>
        <fullName evidence="3">Phasin superfamily protein</fullName>
    </recommendedName>
</protein>
<evidence type="ECO:0008006" key="3">
    <source>
        <dbReference type="Google" id="ProtNLM"/>
    </source>
</evidence>
<dbReference type="AlphaFoldDB" id="A0A6S6M9R5"/>
<proteinExistence type="predicted"/>
<reference evidence="1 2" key="1">
    <citation type="submission" date="2020-06" db="EMBL/GenBank/DDBJ databases">
        <title>Interaction of electrochemicaly active bacteria, Geobacter bremensis R4 on different carbon anode.</title>
        <authorList>
            <person name="Meng L."/>
            <person name="Yoshida N."/>
        </authorList>
    </citation>
    <scope>NUCLEOTIDE SEQUENCE [LARGE SCALE GENOMIC DNA]</scope>
    <source>
        <strain evidence="1 2">R4</strain>
    </source>
</reference>
<sequence length="111" mass="12772">MFELFEKVVLTALGAAAITQKKGEELVQEMKSRYKISEEEGRAFLDRIQEMVKAGQQRSAEMAETEVKKALDRMGMVSREEYERLERRVRALEAVQVQNLSVEAEEECIES</sequence>
<gene>
    <name evidence="1" type="ORF">GEOBRER4_n3379</name>
</gene>
<name>A0A6S6M9R5_9BACT</name>
<evidence type="ECO:0000313" key="1">
    <source>
        <dbReference type="EMBL" id="BCG48484.1"/>
    </source>
</evidence>
<accession>A0A6S6M9R5</accession>
<keyword evidence="2" id="KW-1185">Reference proteome</keyword>
<dbReference type="Proteomes" id="UP000515472">
    <property type="component" value="Chromosome"/>
</dbReference>
<dbReference type="EMBL" id="AP023213">
    <property type="protein sequence ID" value="BCG48484.1"/>
    <property type="molecule type" value="Genomic_DNA"/>
</dbReference>
<evidence type="ECO:0000313" key="2">
    <source>
        <dbReference type="Proteomes" id="UP000515472"/>
    </source>
</evidence>
<organism evidence="1 2">
    <name type="scientific">Citrifermentans bremense</name>
    <dbReference type="NCBI Taxonomy" id="60035"/>
    <lineage>
        <taxon>Bacteria</taxon>
        <taxon>Pseudomonadati</taxon>
        <taxon>Thermodesulfobacteriota</taxon>
        <taxon>Desulfuromonadia</taxon>
        <taxon>Geobacterales</taxon>
        <taxon>Geobacteraceae</taxon>
        <taxon>Citrifermentans</taxon>
    </lineage>
</organism>
<dbReference type="RefSeq" id="WP_185243188.1">
    <property type="nucleotide sequence ID" value="NZ_AP023213.1"/>
</dbReference>